<accession>D4H8W9</accession>
<dbReference type="PaxDb" id="522772-Dacet_1704"/>
<dbReference type="eggNOG" id="COG1226">
    <property type="taxonomic scope" value="Bacteria"/>
</dbReference>
<name>D4H8W9_DENA2</name>
<dbReference type="Gene3D" id="1.10.287.70">
    <property type="match status" value="1"/>
</dbReference>
<dbReference type="InterPro" id="IPR003148">
    <property type="entry name" value="RCK_N"/>
</dbReference>
<keyword evidence="1" id="KW-0472">Membrane</keyword>
<dbReference type="GO" id="GO:0008324">
    <property type="term" value="F:monoatomic cation transmembrane transporter activity"/>
    <property type="evidence" value="ECO:0007669"/>
    <property type="project" value="InterPro"/>
</dbReference>
<reference evidence="3 4" key="1">
    <citation type="journal article" date="2010" name="Stand. Genomic Sci.">
        <title>Complete genome sequence of Denitrovibrio acetiphilus type strain (N2460).</title>
        <authorList>
            <person name="Kiss H."/>
            <person name="Lang E."/>
            <person name="Lapidus A."/>
            <person name="Copeland A."/>
            <person name="Nolan M."/>
            <person name="Glavina Del Rio T."/>
            <person name="Chen F."/>
            <person name="Lucas S."/>
            <person name="Tice H."/>
            <person name="Cheng J.F."/>
            <person name="Han C."/>
            <person name="Goodwin L."/>
            <person name="Pitluck S."/>
            <person name="Liolios K."/>
            <person name="Pati A."/>
            <person name="Ivanova N."/>
            <person name="Mavromatis K."/>
            <person name="Chen A."/>
            <person name="Palaniappan K."/>
            <person name="Land M."/>
            <person name="Hauser L."/>
            <person name="Chang Y.J."/>
            <person name="Jeffries C.D."/>
            <person name="Detter J.C."/>
            <person name="Brettin T."/>
            <person name="Spring S."/>
            <person name="Rohde M."/>
            <person name="Goker M."/>
            <person name="Woyke T."/>
            <person name="Bristow J."/>
            <person name="Eisen J.A."/>
            <person name="Markowitz V."/>
            <person name="Hugenholtz P."/>
            <person name="Kyrpides N.C."/>
            <person name="Klenk H.P."/>
        </authorList>
    </citation>
    <scope>NUCLEOTIDE SEQUENCE [LARGE SCALE GENOMIC DNA]</scope>
    <source>
        <strain evidence="4">DSM 12809 / NBRC 114555 / N2460</strain>
    </source>
</reference>
<dbReference type="Gene3D" id="3.30.70.1450">
    <property type="entry name" value="Regulator of K+ conductance, C-terminal domain"/>
    <property type="match status" value="1"/>
</dbReference>
<dbReference type="InterPro" id="IPR036721">
    <property type="entry name" value="RCK_C_sf"/>
</dbReference>
<dbReference type="GO" id="GO:0006813">
    <property type="term" value="P:potassium ion transport"/>
    <property type="evidence" value="ECO:0007669"/>
    <property type="project" value="InterPro"/>
</dbReference>
<dbReference type="InterPro" id="IPR036291">
    <property type="entry name" value="NAD(P)-bd_dom_sf"/>
</dbReference>
<dbReference type="InterPro" id="IPR006037">
    <property type="entry name" value="RCK_C"/>
</dbReference>
<dbReference type="SUPFAM" id="SSF116726">
    <property type="entry name" value="TrkA C-terminal domain-like"/>
    <property type="match status" value="1"/>
</dbReference>
<dbReference type="SUPFAM" id="SSF51735">
    <property type="entry name" value="NAD(P)-binding Rossmann-fold domains"/>
    <property type="match status" value="1"/>
</dbReference>
<evidence type="ECO:0000313" key="3">
    <source>
        <dbReference type="EMBL" id="ADD68468.1"/>
    </source>
</evidence>
<dbReference type="PANTHER" id="PTHR43833:SF9">
    <property type="entry name" value="POTASSIUM CHANNEL PROTEIN YUGO-RELATED"/>
    <property type="match status" value="1"/>
</dbReference>
<organism evidence="3 4">
    <name type="scientific">Denitrovibrio acetiphilus (strain DSM 12809 / NBRC 114555 / N2460)</name>
    <dbReference type="NCBI Taxonomy" id="522772"/>
    <lineage>
        <taxon>Bacteria</taxon>
        <taxon>Pseudomonadati</taxon>
        <taxon>Deferribacterota</taxon>
        <taxon>Deferribacteres</taxon>
        <taxon>Deferribacterales</taxon>
        <taxon>Geovibrionaceae</taxon>
        <taxon>Denitrovibrio</taxon>
    </lineage>
</organism>
<dbReference type="EMBL" id="CP001968">
    <property type="protein sequence ID" value="ADD68468.1"/>
    <property type="molecule type" value="Genomic_DNA"/>
</dbReference>
<dbReference type="InterPro" id="IPR050721">
    <property type="entry name" value="Trk_Ktr_HKT_K-transport"/>
</dbReference>
<evidence type="ECO:0000256" key="1">
    <source>
        <dbReference type="SAM" id="Phobius"/>
    </source>
</evidence>
<keyword evidence="1" id="KW-1133">Transmembrane helix</keyword>
<dbReference type="InParanoid" id="D4H8W9"/>
<dbReference type="Pfam" id="PF02254">
    <property type="entry name" value="TrkA_N"/>
    <property type="match status" value="1"/>
</dbReference>
<sequence>MANMEKHYGNVKPVSFKSIYEKQLYNILSDLRLPLMTVIFFTTVYVLLMMILNGKTDGESVANYFFHTIITFTTIGYTEGYTDSITANRLVTSVFLMVAFPLVYFYGLAATVQVILQGEIKHKFRHWRMYSKMEHVKNHYIICGFNETSKEIMRSFVKRKIPFILIDPNESKRQEIIEFGTTFYVIAQPQRRDSLLGLFIEDSKGLITTFDDDTLDIAIIVTARLIMPDKENYFIFSTSTSEMDSEKMKLLGANEVIVPAVTTGRRITSYVLHPPSPAMSGFLDLVAYGEKSNVDIVEIRISEESEFAGKSIADSLFKDKTGTNIIATVDSKGDINTIPDRNTILATGTSIIVLGTPKQLEKVAAYSKGGTK</sequence>
<keyword evidence="4" id="KW-1185">Reference proteome</keyword>
<evidence type="ECO:0000313" key="4">
    <source>
        <dbReference type="Proteomes" id="UP000002012"/>
    </source>
</evidence>
<dbReference type="STRING" id="522772.Dacet_1704"/>
<feature type="transmembrane region" description="Helical" evidence="1">
    <location>
        <begin position="33"/>
        <end position="52"/>
    </location>
</feature>
<dbReference type="HOGENOM" id="CLU_050982_0_1_0"/>
<feature type="transmembrane region" description="Helical" evidence="1">
    <location>
        <begin position="64"/>
        <end position="82"/>
    </location>
</feature>
<dbReference type="Pfam" id="PF02080">
    <property type="entry name" value="TrkA_C"/>
    <property type="match status" value="1"/>
</dbReference>
<dbReference type="AlphaFoldDB" id="D4H8W9"/>
<dbReference type="eggNOG" id="COG3273">
    <property type="taxonomic scope" value="Bacteria"/>
</dbReference>
<dbReference type="SUPFAM" id="SSF81324">
    <property type="entry name" value="Voltage-gated potassium channels"/>
    <property type="match status" value="1"/>
</dbReference>
<dbReference type="KEGG" id="dap:Dacet_1704"/>
<dbReference type="Gene3D" id="3.40.50.720">
    <property type="entry name" value="NAD(P)-binding Rossmann-like Domain"/>
    <property type="match status" value="1"/>
</dbReference>
<gene>
    <name evidence="3" type="ordered locus">Dacet_1704</name>
</gene>
<dbReference type="Proteomes" id="UP000002012">
    <property type="component" value="Chromosome"/>
</dbReference>
<dbReference type="PANTHER" id="PTHR43833">
    <property type="entry name" value="POTASSIUM CHANNEL PROTEIN 2-RELATED-RELATED"/>
    <property type="match status" value="1"/>
</dbReference>
<keyword evidence="1" id="KW-0812">Transmembrane</keyword>
<evidence type="ECO:0000259" key="2">
    <source>
        <dbReference type="PROSITE" id="PS51202"/>
    </source>
</evidence>
<dbReference type="PROSITE" id="PS51202">
    <property type="entry name" value="RCK_C"/>
    <property type="match status" value="1"/>
</dbReference>
<protein>
    <submittedName>
        <fullName evidence="3">TrkA-N domain protein</fullName>
    </submittedName>
</protein>
<proteinExistence type="predicted"/>
<feature type="domain" description="RCK C-terminal" evidence="2">
    <location>
        <begin position="283"/>
        <end position="369"/>
    </location>
</feature>
<feature type="transmembrane region" description="Helical" evidence="1">
    <location>
        <begin position="94"/>
        <end position="116"/>
    </location>
</feature>